<name>A0A6V7Y256_MELEN</name>
<accession>A0A6V7Y256</accession>
<evidence type="ECO:0000313" key="2">
    <source>
        <dbReference type="Proteomes" id="UP000580250"/>
    </source>
</evidence>
<organism evidence="1 2">
    <name type="scientific">Meloidogyne enterolobii</name>
    <name type="common">Root-knot nematode worm</name>
    <name type="synonym">Meloidogyne mayaguensis</name>
    <dbReference type="NCBI Taxonomy" id="390850"/>
    <lineage>
        <taxon>Eukaryota</taxon>
        <taxon>Metazoa</taxon>
        <taxon>Ecdysozoa</taxon>
        <taxon>Nematoda</taxon>
        <taxon>Chromadorea</taxon>
        <taxon>Rhabditida</taxon>
        <taxon>Tylenchina</taxon>
        <taxon>Tylenchomorpha</taxon>
        <taxon>Tylenchoidea</taxon>
        <taxon>Meloidogynidae</taxon>
        <taxon>Meloidogyninae</taxon>
        <taxon>Meloidogyne</taxon>
    </lineage>
</organism>
<dbReference type="AlphaFoldDB" id="A0A6V7Y256"/>
<protein>
    <submittedName>
        <fullName evidence="1">Uncharacterized protein</fullName>
    </submittedName>
</protein>
<proteinExistence type="predicted"/>
<reference evidence="1 2" key="1">
    <citation type="submission" date="2020-08" db="EMBL/GenBank/DDBJ databases">
        <authorList>
            <person name="Koutsovoulos G."/>
            <person name="Danchin GJ E."/>
        </authorList>
    </citation>
    <scope>NUCLEOTIDE SEQUENCE [LARGE SCALE GENOMIC DNA]</scope>
</reference>
<gene>
    <name evidence="1" type="ORF">MENT_LOCUS59567</name>
</gene>
<dbReference type="Proteomes" id="UP000580250">
    <property type="component" value="Unassembled WGS sequence"/>
</dbReference>
<comment type="caution">
    <text evidence="1">The sequence shown here is derived from an EMBL/GenBank/DDBJ whole genome shotgun (WGS) entry which is preliminary data.</text>
</comment>
<evidence type="ECO:0000313" key="1">
    <source>
        <dbReference type="EMBL" id="CAD2205730.1"/>
    </source>
</evidence>
<sequence length="53" mass="6675">MKKLKRFCSLWKYKNRNIKNYRQLGENSEKFFLFFLIKNIVKYLFFVKSFLLT</sequence>
<dbReference type="EMBL" id="CAJEWN010002899">
    <property type="protein sequence ID" value="CAD2205730.1"/>
    <property type="molecule type" value="Genomic_DNA"/>
</dbReference>